<sequence length="82" mass="9407">MELITLSILLLSILIIAILSKNKRFRFYYVLSYLFLGILALYIGIRFNNMYSVILYATAFISNLSGFILSLTIKEEYSGVIL</sequence>
<feature type="transmembrane region" description="Helical" evidence="1">
    <location>
        <begin position="52"/>
        <end position="73"/>
    </location>
</feature>
<evidence type="ECO:0000313" key="2">
    <source>
        <dbReference type="EMBL" id="GLO66097.1"/>
    </source>
</evidence>
<reference evidence="2 3" key="1">
    <citation type="submission" date="2023-02" db="EMBL/GenBank/DDBJ databases">
        <title>Oceanobacillus kimchii IFOP_LL358 isolated form Alexandrium catenella lab strain.</title>
        <authorList>
            <person name="Gajardo G."/>
            <person name="Ueki S."/>
            <person name="Maruyama F."/>
        </authorList>
    </citation>
    <scope>NUCLEOTIDE SEQUENCE [LARGE SCALE GENOMIC DNA]</scope>
    <source>
        <strain evidence="2 3">IFOP_LL358</strain>
    </source>
</reference>
<accession>A0ABQ5TJ30</accession>
<keyword evidence="3" id="KW-1185">Reference proteome</keyword>
<keyword evidence="1" id="KW-1133">Transmembrane helix</keyword>
<comment type="caution">
    <text evidence="2">The sequence shown here is derived from an EMBL/GenBank/DDBJ whole genome shotgun (WGS) entry which is preliminary data.</text>
</comment>
<organism evidence="2 3">
    <name type="scientific">Oceanobacillus kimchii</name>
    <dbReference type="NCBI Taxonomy" id="746691"/>
    <lineage>
        <taxon>Bacteria</taxon>
        <taxon>Bacillati</taxon>
        <taxon>Bacillota</taxon>
        <taxon>Bacilli</taxon>
        <taxon>Bacillales</taxon>
        <taxon>Bacillaceae</taxon>
        <taxon>Oceanobacillus</taxon>
    </lineage>
</organism>
<evidence type="ECO:0000313" key="3">
    <source>
        <dbReference type="Proteomes" id="UP001275436"/>
    </source>
</evidence>
<evidence type="ECO:0000256" key="1">
    <source>
        <dbReference type="SAM" id="Phobius"/>
    </source>
</evidence>
<keyword evidence="1" id="KW-0812">Transmembrane</keyword>
<feature type="transmembrane region" description="Helical" evidence="1">
    <location>
        <begin position="27"/>
        <end position="45"/>
    </location>
</feature>
<gene>
    <name evidence="2" type="ORF">MACH08_18810</name>
</gene>
<name>A0ABQ5TJ30_9BACI</name>
<keyword evidence="1" id="KW-0472">Membrane</keyword>
<protein>
    <submittedName>
        <fullName evidence="2">Uncharacterized protein</fullName>
    </submittedName>
</protein>
<dbReference type="EMBL" id="BSKO01000001">
    <property type="protein sequence ID" value="GLO66097.1"/>
    <property type="molecule type" value="Genomic_DNA"/>
</dbReference>
<dbReference type="Proteomes" id="UP001275436">
    <property type="component" value="Unassembled WGS sequence"/>
</dbReference>
<proteinExistence type="predicted"/>